<accession>A0AA39T558</accession>
<organism evidence="1 2">
    <name type="scientific">Acer saccharum</name>
    <name type="common">Sugar maple</name>
    <dbReference type="NCBI Taxonomy" id="4024"/>
    <lineage>
        <taxon>Eukaryota</taxon>
        <taxon>Viridiplantae</taxon>
        <taxon>Streptophyta</taxon>
        <taxon>Embryophyta</taxon>
        <taxon>Tracheophyta</taxon>
        <taxon>Spermatophyta</taxon>
        <taxon>Magnoliopsida</taxon>
        <taxon>eudicotyledons</taxon>
        <taxon>Gunneridae</taxon>
        <taxon>Pentapetalae</taxon>
        <taxon>rosids</taxon>
        <taxon>malvids</taxon>
        <taxon>Sapindales</taxon>
        <taxon>Sapindaceae</taxon>
        <taxon>Hippocastanoideae</taxon>
        <taxon>Acereae</taxon>
        <taxon>Acer</taxon>
    </lineage>
</organism>
<comment type="caution">
    <text evidence="1">The sequence shown here is derived from an EMBL/GenBank/DDBJ whole genome shotgun (WGS) entry which is preliminary data.</text>
</comment>
<dbReference type="EMBL" id="JAUESC010000003">
    <property type="protein sequence ID" value="KAK0600978.1"/>
    <property type="molecule type" value="Genomic_DNA"/>
</dbReference>
<keyword evidence="2" id="KW-1185">Reference proteome</keyword>
<dbReference type="Gene3D" id="3.50.50.60">
    <property type="entry name" value="FAD/NAD(P)-binding domain"/>
    <property type="match status" value="1"/>
</dbReference>
<dbReference type="PANTHER" id="PTHR16128:SF5">
    <property type="entry name" value="FAD_NAD(P)-BINDING OXIDOREDUCTASE FAMILY PROTEIN"/>
    <property type="match status" value="1"/>
</dbReference>
<protein>
    <recommendedName>
        <fullName evidence="3">Amine oxidase domain-containing protein</fullName>
    </recommendedName>
</protein>
<dbReference type="InterPro" id="IPR036188">
    <property type="entry name" value="FAD/NAD-bd_sf"/>
</dbReference>
<gene>
    <name evidence="1" type="ORF">LWI29_020142</name>
</gene>
<dbReference type="PRINTS" id="PR00419">
    <property type="entry name" value="ADXRDTASE"/>
</dbReference>
<sequence length="551" mass="59717">MNNVVSKVAVVGSGISGAVCASTLARNGVSVTVFDSARGPGGRMSQRREISEDGNELLFDHGAPFFTVSNADALALVHEWESGGLVAEWKVNFGSYDCISKKFVNGQQDGTSKKYVGVPGMNSICKTLCNQPGVESKFGMGVGKLEWLEDEKLWSVMGLDGQSLGHFKGVVASDKNVVSPRFRQVTGQPPPLDLSFAPELAVKLEDIPVNPCFALMLAFAEPLSLIPLKGFSFQNSKVLSWAHCDSSKPGRSTTSERWVLHSTMEYAKDIISQTGLRKPSDATLTKVAEEMFQEFQGTSLNISLPIFRKAHRWGSAFPAASIAKEEKCLWDGKKKVAICGDFCASPNVEVREEGHWNHADKFSTFREANWSSVPRLEQREKSMAAPILASSSKGKEIAITPNKEVITDTTELIDVLGNSGFQELVEVKVLPFKGAREMREEILGLQQVGVPDKLILTHVPIASPGPSMDLHGKVTSNVYVGPDVGLSFLRPSDGESVTLDNYVVYNKTGLVYSSVKNGADPNPTVNSGNRGLTFEANNPQFNLGDSNLIGK</sequence>
<dbReference type="PANTHER" id="PTHR16128">
    <property type="entry name" value="FAD/NAD(P)-BINDING OXIDOREDUCTASE FAMILY PROTEIN"/>
    <property type="match status" value="1"/>
</dbReference>
<dbReference type="SUPFAM" id="SSF51905">
    <property type="entry name" value="FAD/NAD(P)-binding domain"/>
    <property type="match status" value="1"/>
</dbReference>
<proteinExistence type="predicted"/>
<dbReference type="Gene3D" id="3.90.660.10">
    <property type="match status" value="1"/>
</dbReference>
<evidence type="ECO:0008006" key="3">
    <source>
        <dbReference type="Google" id="ProtNLM"/>
    </source>
</evidence>
<evidence type="ECO:0000313" key="1">
    <source>
        <dbReference type="EMBL" id="KAK0600978.1"/>
    </source>
</evidence>
<dbReference type="AlphaFoldDB" id="A0AA39T558"/>
<reference evidence="1" key="1">
    <citation type="journal article" date="2022" name="Plant J.">
        <title>Strategies of tolerance reflected in two North American maple genomes.</title>
        <authorList>
            <person name="McEvoy S.L."/>
            <person name="Sezen U.U."/>
            <person name="Trouern-Trend A."/>
            <person name="McMahon S.M."/>
            <person name="Schaberg P.G."/>
            <person name="Yang J."/>
            <person name="Wegrzyn J.L."/>
            <person name="Swenson N.G."/>
        </authorList>
    </citation>
    <scope>NUCLEOTIDE SEQUENCE</scope>
    <source>
        <strain evidence="1">NS2018</strain>
    </source>
</reference>
<reference evidence="1" key="2">
    <citation type="submission" date="2023-06" db="EMBL/GenBank/DDBJ databases">
        <authorList>
            <person name="Swenson N.G."/>
            <person name="Wegrzyn J.L."/>
            <person name="Mcevoy S.L."/>
        </authorList>
    </citation>
    <scope>NUCLEOTIDE SEQUENCE</scope>
    <source>
        <strain evidence="1">NS2018</strain>
        <tissue evidence="1">Leaf</tissue>
    </source>
</reference>
<evidence type="ECO:0000313" key="2">
    <source>
        <dbReference type="Proteomes" id="UP001168877"/>
    </source>
</evidence>
<dbReference type="Pfam" id="PF13450">
    <property type="entry name" value="NAD_binding_8"/>
    <property type="match status" value="1"/>
</dbReference>
<dbReference type="Proteomes" id="UP001168877">
    <property type="component" value="Unassembled WGS sequence"/>
</dbReference>
<name>A0AA39T558_ACESA</name>